<evidence type="ECO:0000313" key="2">
    <source>
        <dbReference type="Proteomes" id="UP000789375"/>
    </source>
</evidence>
<organism evidence="1 2">
    <name type="scientific">Funneliformis mosseae</name>
    <name type="common">Endomycorrhizal fungus</name>
    <name type="synonym">Glomus mosseae</name>
    <dbReference type="NCBI Taxonomy" id="27381"/>
    <lineage>
        <taxon>Eukaryota</taxon>
        <taxon>Fungi</taxon>
        <taxon>Fungi incertae sedis</taxon>
        <taxon>Mucoromycota</taxon>
        <taxon>Glomeromycotina</taxon>
        <taxon>Glomeromycetes</taxon>
        <taxon>Glomerales</taxon>
        <taxon>Glomeraceae</taxon>
        <taxon>Funneliformis</taxon>
    </lineage>
</organism>
<evidence type="ECO:0000313" key="1">
    <source>
        <dbReference type="EMBL" id="CAG8650543.1"/>
    </source>
</evidence>
<gene>
    <name evidence="1" type="ORF">FMOSSE_LOCUS11456</name>
</gene>
<name>A0A9N9H1B2_FUNMO</name>
<sequence>MVKASDDNFEPVSNQFLKDWEQGCKSFVRRQIHPAAKSGSPSKNNAVTLF</sequence>
<protein>
    <submittedName>
        <fullName evidence="1">12793_t:CDS:1</fullName>
    </submittedName>
</protein>
<proteinExistence type="predicted"/>
<accession>A0A9N9H1B2</accession>
<dbReference type="Proteomes" id="UP000789375">
    <property type="component" value="Unassembled WGS sequence"/>
</dbReference>
<keyword evidence="2" id="KW-1185">Reference proteome</keyword>
<reference evidence="1" key="1">
    <citation type="submission" date="2021-06" db="EMBL/GenBank/DDBJ databases">
        <authorList>
            <person name="Kallberg Y."/>
            <person name="Tangrot J."/>
            <person name="Rosling A."/>
        </authorList>
    </citation>
    <scope>NUCLEOTIDE SEQUENCE</scope>
    <source>
        <strain evidence="1">87-6 pot B 2015</strain>
    </source>
</reference>
<comment type="caution">
    <text evidence="1">The sequence shown here is derived from an EMBL/GenBank/DDBJ whole genome shotgun (WGS) entry which is preliminary data.</text>
</comment>
<dbReference type="AlphaFoldDB" id="A0A9N9H1B2"/>
<dbReference type="EMBL" id="CAJVPP010004475">
    <property type="protein sequence ID" value="CAG8650543.1"/>
    <property type="molecule type" value="Genomic_DNA"/>
</dbReference>